<dbReference type="GO" id="GO:0004674">
    <property type="term" value="F:protein serine/threonine kinase activity"/>
    <property type="evidence" value="ECO:0007669"/>
    <property type="project" value="TreeGrafter"/>
</dbReference>
<dbReference type="EMBL" id="CAJNXB010002267">
    <property type="protein sequence ID" value="CAF3229642.1"/>
    <property type="molecule type" value="Genomic_DNA"/>
</dbReference>
<dbReference type="Proteomes" id="UP000663825">
    <property type="component" value="Unassembled WGS sequence"/>
</dbReference>
<dbReference type="PANTHER" id="PTHR44167">
    <property type="entry name" value="OVARIAN-SPECIFIC SERINE/THREONINE-PROTEIN KINASE LOK-RELATED"/>
    <property type="match status" value="1"/>
</dbReference>
<evidence type="ECO:0000313" key="2">
    <source>
        <dbReference type="EMBL" id="CAF3229642.1"/>
    </source>
</evidence>
<organism evidence="3 4">
    <name type="scientific">Rotaria socialis</name>
    <dbReference type="NCBI Taxonomy" id="392032"/>
    <lineage>
        <taxon>Eukaryota</taxon>
        <taxon>Metazoa</taxon>
        <taxon>Spiralia</taxon>
        <taxon>Gnathifera</taxon>
        <taxon>Rotifera</taxon>
        <taxon>Eurotatoria</taxon>
        <taxon>Bdelloidea</taxon>
        <taxon>Philodinida</taxon>
        <taxon>Philodinidae</taxon>
        <taxon>Rotaria</taxon>
    </lineage>
</organism>
<dbReference type="InterPro" id="IPR011009">
    <property type="entry name" value="Kinase-like_dom_sf"/>
</dbReference>
<protein>
    <recommendedName>
        <fullName evidence="1">Protein kinase domain-containing protein</fullName>
    </recommendedName>
</protein>
<dbReference type="InterPro" id="IPR000719">
    <property type="entry name" value="Prot_kinase_dom"/>
</dbReference>
<dbReference type="SUPFAM" id="SSF56112">
    <property type="entry name" value="Protein kinase-like (PK-like)"/>
    <property type="match status" value="1"/>
</dbReference>
<dbReference type="GO" id="GO:0005524">
    <property type="term" value="F:ATP binding"/>
    <property type="evidence" value="ECO:0007669"/>
    <property type="project" value="InterPro"/>
</dbReference>
<dbReference type="GO" id="GO:0005634">
    <property type="term" value="C:nucleus"/>
    <property type="evidence" value="ECO:0007669"/>
    <property type="project" value="TreeGrafter"/>
</dbReference>
<dbReference type="Pfam" id="PF00069">
    <property type="entry name" value="Pkinase"/>
    <property type="match status" value="1"/>
</dbReference>
<dbReference type="SMART" id="SM00220">
    <property type="entry name" value="S_TKc"/>
    <property type="match status" value="1"/>
</dbReference>
<dbReference type="Proteomes" id="UP000663872">
    <property type="component" value="Unassembled WGS sequence"/>
</dbReference>
<dbReference type="GO" id="GO:0044773">
    <property type="term" value="P:mitotic DNA damage checkpoint signaling"/>
    <property type="evidence" value="ECO:0007669"/>
    <property type="project" value="TreeGrafter"/>
</dbReference>
<dbReference type="PANTHER" id="PTHR44167:SF24">
    <property type="entry name" value="SERINE_THREONINE-PROTEIN KINASE CHK2"/>
    <property type="match status" value="1"/>
</dbReference>
<evidence type="ECO:0000313" key="3">
    <source>
        <dbReference type="EMBL" id="CAF3366635.1"/>
    </source>
</evidence>
<name>A0A817XHE3_9BILA</name>
<proteinExistence type="predicted"/>
<gene>
    <name evidence="3" type="ORF">GRG538_LOCUS6933</name>
    <name evidence="2" type="ORF">TIS948_LOCUS14038</name>
</gene>
<evidence type="ECO:0000259" key="1">
    <source>
        <dbReference type="PROSITE" id="PS50011"/>
    </source>
</evidence>
<evidence type="ECO:0000313" key="4">
    <source>
        <dbReference type="Proteomes" id="UP000663872"/>
    </source>
</evidence>
<feature type="domain" description="Protein kinase" evidence="1">
    <location>
        <begin position="44"/>
        <end position="330"/>
    </location>
</feature>
<accession>A0A817XHE3</accession>
<dbReference type="GO" id="GO:0005737">
    <property type="term" value="C:cytoplasm"/>
    <property type="evidence" value="ECO:0007669"/>
    <property type="project" value="TreeGrafter"/>
</dbReference>
<sequence length="333" mass="38456">MINVYPNITNTAQSPPVIVQPYPVTSSPTIIVQKEDPDVQHGCHFVLCLISGGLWIPCWIGACCGCCCRRPCAVYEAIDPDGHRVAVKVIDLYDDSTFATLSDDYQFEDYMNQIESLYHLTASKNEKHVIQVYELGVDSQEEYAGCVYIIMELGQESLDRLIEDLHQQYVKIQGVNRSNEYIPPHYRRLIWKQLVQIVSVLQRYNIAHMDLKPQNIVRVDNILKVCNFGLSKYEFDNEYDETPNFSAPEVLILQGPQYQPQADIWSIGAMLYYMTYGKQPNWNPENRAWEPPYGHAPVQDPLVRDLLRKTLQYYPEDRPALEVLKHHPYTARP</sequence>
<dbReference type="Gene3D" id="3.30.200.20">
    <property type="entry name" value="Phosphorylase Kinase, domain 1"/>
    <property type="match status" value="1"/>
</dbReference>
<dbReference type="AlphaFoldDB" id="A0A817XHE3"/>
<reference evidence="3" key="1">
    <citation type="submission" date="2021-02" db="EMBL/GenBank/DDBJ databases">
        <authorList>
            <person name="Nowell W R."/>
        </authorList>
    </citation>
    <scope>NUCLEOTIDE SEQUENCE</scope>
</reference>
<dbReference type="OrthoDB" id="346907at2759"/>
<dbReference type="Gene3D" id="1.10.510.10">
    <property type="entry name" value="Transferase(Phosphotransferase) domain 1"/>
    <property type="match status" value="1"/>
</dbReference>
<comment type="caution">
    <text evidence="3">The sequence shown here is derived from an EMBL/GenBank/DDBJ whole genome shotgun (WGS) entry which is preliminary data.</text>
</comment>
<dbReference type="PROSITE" id="PS50011">
    <property type="entry name" value="PROTEIN_KINASE_DOM"/>
    <property type="match status" value="1"/>
</dbReference>
<dbReference type="EMBL" id="CAJNYT010000712">
    <property type="protein sequence ID" value="CAF3366635.1"/>
    <property type="molecule type" value="Genomic_DNA"/>
</dbReference>